<feature type="transmembrane region" description="Helical" evidence="1">
    <location>
        <begin position="54"/>
        <end position="71"/>
    </location>
</feature>
<evidence type="ECO:0000313" key="2">
    <source>
        <dbReference type="EMBL" id="SFI35084.1"/>
    </source>
</evidence>
<keyword evidence="3" id="KW-1185">Reference proteome</keyword>
<name>A0A1I3HHA3_9SPHI</name>
<dbReference type="STRING" id="1477437.SAMN05444682_103362"/>
<gene>
    <name evidence="2" type="ORF">SAMN05444682_103362</name>
</gene>
<feature type="transmembrane region" description="Helical" evidence="1">
    <location>
        <begin position="21"/>
        <end position="42"/>
    </location>
</feature>
<proteinExistence type="predicted"/>
<accession>A0A1I3HHA3</accession>
<dbReference type="EMBL" id="FOQO01000003">
    <property type="protein sequence ID" value="SFI35084.1"/>
    <property type="molecule type" value="Genomic_DNA"/>
</dbReference>
<dbReference type="Proteomes" id="UP000198670">
    <property type="component" value="Unassembled WGS sequence"/>
</dbReference>
<dbReference type="RefSeq" id="WP_245893140.1">
    <property type="nucleotide sequence ID" value="NZ_FOQO01000003.1"/>
</dbReference>
<keyword evidence="1" id="KW-1133">Transmembrane helix</keyword>
<keyword evidence="1" id="KW-0812">Transmembrane</keyword>
<dbReference type="AlphaFoldDB" id="A0A1I3HHA3"/>
<organism evidence="2 3">
    <name type="scientific">Parapedobacter indicus</name>
    <dbReference type="NCBI Taxonomy" id="1477437"/>
    <lineage>
        <taxon>Bacteria</taxon>
        <taxon>Pseudomonadati</taxon>
        <taxon>Bacteroidota</taxon>
        <taxon>Sphingobacteriia</taxon>
        <taxon>Sphingobacteriales</taxon>
        <taxon>Sphingobacteriaceae</taxon>
        <taxon>Parapedobacter</taxon>
    </lineage>
</organism>
<evidence type="ECO:0000256" key="1">
    <source>
        <dbReference type="SAM" id="Phobius"/>
    </source>
</evidence>
<evidence type="ECO:0000313" key="3">
    <source>
        <dbReference type="Proteomes" id="UP000198670"/>
    </source>
</evidence>
<sequence length="77" mass="9142">MALKQHQQKANGRQKSPTKRFLSVLGLFMFGVYFALGLAIIFWKDFPLQLDKTLRTLFGVLLVVYSFFRFVRLWQNR</sequence>
<reference evidence="2 3" key="1">
    <citation type="submission" date="2016-10" db="EMBL/GenBank/DDBJ databases">
        <authorList>
            <person name="de Groot N.N."/>
        </authorList>
    </citation>
    <scope>NUCLEOTIDE SEQUENCE [LARGE SCALE GENOMIC DNA]</scope>
    <source>
        <strain evidence="2 3">RK1</strain>
    </source>
</reference>
<keyword evidence="1" id="KW-0472">Membrane</keyword>
<protein>
    <submittedName>
        <fullName evidence="2">Uncharacterized protein</fullName>
    </submittedName>
</protein>